<feature type="non-terminal residue" evidence="2">
    <location>
        <position position="1"/>
    </location>
</feature>
<feature type="compositionally biased region" description="Basic residues" evidence="1">
    <location>
        <begin position="10"/>
        <end position="26"/>
    </location>
</feature>
<name>A0A6J4TG12_9ACTN</name>
<accession>A0A6J4TG12</accession>
<gene>
    <name evidence="2" type="ORF">AVDCRST_MAG45-2576</name>
</gene>
<evidence type="ECO:0000256" key="1">
    <source>
        <dbReference type="SAM" id="MobiDB-lite"/>
    </source>
</evidence>
<organism evidence="2">
    <name type="scientific">uncultured Solirubrobacterales bacterium</name>
    <dbReference type="NCBI Taxonomy" id="768556"/>
    <lineage>
        <taxon>Bacteria</taxon>
        <taxon>Bacillati</taxon>
        <taxon>Actinomycetota</taxon>
        <taxon>Thermoleophilia</taxon>
        <taxon>Solirubrobacterales</taxon>
        <taxon>environmental samples</taxon>
    </lineage>
</organism>
<feature type="compositionally biased region" description="Basic residues" evidence="1">
    <location>
        <begin position="192"/>
        <end position="202"/>
    </location>
</feature>
<proteinExistence type="predicted"/>
<feature type="non-terminal residue" evidence="2">
    <location>
        <position position="272"/>
    </location>
</feature>
<feature type="compositionally biased region" description="Low complexity" evidence="1">
    <location>
        <begin position="247"/>
        <end position="260"/>
    </location>
</feature>
<evidence type="ECO:0000313" key="2">
    <source>
        <dbReference type="EMBL" id="CAA9522242.1"/>
    </source>
</evidence>
<protein>
    <submittedName>
        <fullName evidence="2">Uncharacterized protein</fullName>
    </submittedName>
</protein>
<sequence length="272" mass="30322">APHPDVPHLPRGRRPVPGRSGRHRRLRSDLSPGRRRRAAGAPARPRPAHPDRRRRSAPRGPLPARLRVRGREPRLGPADRDRQPLGLRARHDRRSGDRACRRLTGLRAERRAVPLHALAQPRALALPRLRPLRAPARLRPRPRTPRPQDRLLPRRSLRPGPPAPRQGRGPGARGRLSQERAPVARRAPGDHRRLRRRLRRLPRGSVDRHHGAALGSLRARPPGQRRPPGPGVDVLEQRLVGSPAHRLAPRAGAAAVPRTAQKLPAPRALHGL</sequence>
<dbReference type="EMBL" id="CADCVU010000221">
    <property type="protein sequence ID" value="CAA9522242.1"/>
    <property type="molecule type" value="Genomic_DNA"/>
</dbReference>
<feature type="compositionally biased region" description="Basic and acidic residues" evidence="1">
    <location>
        <begin position="69"/>
        <end position="83"/>
    </location>
</feature>
<feature type="region of interest" description="Disordered" evidence="1">
    <location>
        <begin position="130"/>
        <end position="235"/>
    </location>
</feature>
<reference evidence="2" key="1">
    <citation type="submission" date="2020-02" db="EMBL/GenBank/DDBJ databases">
        <authorList>
            <person name="Meier V. D."/>
        </authorList>
    </citation>
    <scope>NUCLEOTIDE SEQUENCE</scope>
    <source>
        <strain evidence="2">AVDCRST_MAG45</strain>
    </source>
</reference>
<dbReference type="AlphaFoldDB" id="A0A6J4TG12"/>
<feature type="region of interest" description="Disordered" evidence="1">
    <location>
        <begin position="247"/>
        <end position="272"/>
    </location>
</feature>
<feature type="region of interest" description="Disordered" evidence="1">
    <location>
        <begin position="1"/>
        <end position="98"/>
    </location>
</feature>